<keyword evidence="1" id="KW-0802">TPR repeat</keyword>
<dbReference type="InterPro" id="IPR019734">
    <property type="entry name" value="TPR_rpt"/>
</dbReference>
<evidence type="ECO:0000313" key="3">
    <source>
        <dbReference type="Proteomes" id="UP001209885"/>
    </source>
</evidence>
<dbReference type="PANTHER" id="PTHR45588">
    <property type="entry name" value="TPR DOMAIN-CONTAINING PROTEIN"/>
    <property type="match status" value="1"/>
</dbReference>
<feature type="repeat" description="TPR" evidence="1">
    <location>
        <begin position="473"/>
        <end position="506"/>
    </location>
</feature>
<reference evidence="2 3" key="1">
    <citation type="submission" date="2022-11" db="EMBL/GenBank/DDBJ databases">
        <title>The characterization of three novel Bacteroidetes species and genomic analysis of their roles in tidal elemental geochemical cycles.</title>
        <authorList>
            <person name="Ma K."/>
        </authorList>
    </citation>
    <scope>NUCLEOTIDE SEQUENCE [LARGE SCALE GENOMIC DNA]</scope>
    <source>
        <strain evidence="2 3">M17</strain>
    </source>
</reference>
<evidence type="ECO:0008006" key="4">
    <source>
        <dbReference type="Google" id="ProtNLM"/>
    </source>
</evidence>
<dbReference type="Proteomes" id="UP001209885">
    <property type="component" value="Unassembled WGS sequence"/>
</dbReference>
<dbReference type="PROSITE" id="PS50005">
    <property type="entry name" value="TPR"/>
    <property type="match status" value="1"/>
</dbReference>
<accession>A0ABT3RW26</accession>
<sequence>MKKLQIVLLIFLTTLIIISCQNKTSKAPVLIEDIDLIRGNITLCGSQDFGETSFGLSTNKDVKEKFDLALSLLHSFEYQEAEKAFVQVIDEDPQCVMAYWGVAMSNFHSLWLQSGSDYLEKGSKILAAAKPLPKTERENDYLEAIAAFYTNWESLDRNTRINKFEEKMKTVYEKYDQDKEAAIFYALALRASADPGDKTYKKQLESGKILESIFPNQPNHPGIAHYLIHNYDYPELAKHALPTARRYAQIAPSSAHAQHMPSHIFTRLGLWDESIQSNLNSTAAALCYSESIDPNGHWDEELHGMDYLVYAYLQMGKDKEAIEQYNYLKTFKKVFPENFKVAYAAAAIPSRIALETKDWKTAANLQLPQLNINWHDYPWQKAIIYFSRALGAINTNNLRQAQTDLDTLMMLRDQLLQVKDDYKANQVQIQIKTVQAWISMVEQNESEAIQLMTEAVEMEENTAKHPVTPGEVLPAGELLGDLYLRIQNPEAALEAYEKDLKSHPNRFNGLYGAAIAAQKSGDKEKAERYFTLLLNLAPESDRIEINEARNYLKMQ</sequence>
<dbReference type="InterPro" id="IPR011990">
    <property type="entry name" value="TPR-like_helical_dom_sf"/>
</dbReference>
<dbReference type="PANTHER" id="PTHR45588:SF1">
    <property type="entry name" value="WW DOMAIN-CONTAINING PROTEIN"/>
    <property type="match status" value="1"/>
</dbReference>
<dbReference type="Gene3D" id="1.25.40.10">
    <property type="entry name" value="Tetratricopeptide repeat domain"/>
    <property type="match status" value="2"/>
</dbReference>
<organism evidence="2 3">
    <name type="scientific">Mangrovivirga halotolerans</name>
    <dbReference type="NCBI Taxonomy" id="2993936"/>
    <lineage>
        <taxon>Bacteria</taxon>
        <taxon>Pseudomonadati</taxon>
        <taxon>Bacteroidota</taxon>
        <taxon>Cytophagia</taxon>
        <taxon>Cytophagales</taxon>
        <taxon>Mangrovivirgaceae</taxon>
        <taxon>Mangrovivirga</taxon>
    </lineage>
</organism>
<dbReference type="EMBL" id="JAPFQN010000010">
    <property type="protein sequence ID" value="MCX2745432.1"/>
    <property type="molecule type" value="Genomic_DNA"/>
</dbReference>
<proteinExistence type="predicted"/>
<protein>
    <recommendedName>
        <fullName evidence="4">Tetratricopeptide repeat protein</fullName>
    </recommendedName>
</protein>
<evidence type="ECO:0000256" key="1">
    <source>
        <dbReference type="PROSITE-ProRule" id="PRU00339"/>
    </source>
</evidence>
<name>A0ABT3RW26_9BACT</name>
<evidence type="ECO:0000313" key="2">
    <source>
        <dbReference type="EMBL" id="MCX2745432.1"/>
    </source>
</evidence>
<dbReference type="RefSeq" id="WP_266058011.1">
    <property type="nucleotide sequence ID" value="NZ_JAPFQN010000010.1"/>
</dbReference>
<keyword evidence="3" id="KW-1185">Reference proteome</keyword>
<gene>
    <name evidence="2" type="ORF">OO013_16250</name>
</gene>
<dbReference type="PROSITE" id="PS51257">
    <property type="entry name" value="PROKAR_LIPOPROTEIN"/>
    <property type="match status" value="1"/>
</dbReference>
<dbReference type="SUPFAM" id="SSF48452">
    <property type="entry name" value="TPR-like"/>
    <property type="match status" value="2"/>
</dbReference>
<comment type="caution">
    <text evidence="2">The sequence shown here is derived from an EMBL/GenBank/DDBJ whole genome shotgun (WGS) entry which is preliminary data.</text>
</comment>
<dbReference type="SMART" id="SM00028">
    <property type="entry name" value="TPR"/>
    <property type="match status" value="3"/>
</dbReference>